<evidence type="ECO:0000256" key="1">
    <source>
        <dbReference type="ARBA" id="ARBA00022723"/>
    </source>
</evidence>
<evidence type="ECO:0000256" key="4">
    <source>
        <dbReference type="SAM" id="MobiDB-lite"/>
    </source>
</evidence>
<proteinExistence type="predicted"/>
<dbReference type="AlphaFoldDB" id="A0AA48RC35"/>
<dbReference type="SUPFAM" id="SSF56784">
    <property type="entry name" value="HAD-like"/>
    <property type="match status" value="1"/>
</dbReference>
<dbReference type="GO" id="GO:0046872">
    <property type="term" value="F:metal ion binding"/>
    <property type="evidence" value="ECO:0007669"/>
    <property type="project" value="UniProtKB-KW"/>
</dbReference>
<organism evidence="5">
    <name type="scientific">freshwater sediment metagenome</name>
    <dbReference type="NCBI Taxonomy" id="556182"/>
    <lineage>
        <taxon>unclassified sequences</taxon>
        <taxon>metagenomes</taxon>
        <taxon>ecological metagenomes</taxon>
    </lineage>
</organism>
<keyword evidence="1" id="KW-0479">Metal-binding</keyword>
<dbReference type="InterPro" id="IPR023214">
    <property type="entry name" value="HAD_sf"/>
</dbReference>
<protein>
    <recommendedName>
        <fullName evidence="6">HAD-IB family hydrolase</fullName>
    </recommendedName>
</protein>
<dbReference type="PANTHER" id="PTHR43344">
    <property type="entry name" value="PHOSPHOSERINE PHOSPHATASE"/>
    <property type="match status" value="1"/>
</dbReference>
<dbReference type="Pfam" id="PF12710">
    <property type="entry name" value="HAD"/>
    <property type="match status" value="1"/>
</dbReference>
<name>A0AA48RC35_9ZZZZ</name>
<sequence>MSSLVTASADIIRSAEFETPPLDAGTGSDRENPRYHPDEESPPLIEVAAFDIDGTLTRRDVEESLILKLIKEDRLFGTAIKLLFLSALRTARRPPDFESFKEGVWSSFAEVSDERLAEAINAFKALSLSALIKPAAVAEIEFCRAAGWKVVLVTGAINPLAEAIATLVCADHVIGTSFRIDAGQEGLRLRRADVNTGPSKVRRLTEWADSTFGRGAWRFRRAYSDHHSDLPLLSSVSEPVAVCPTRRLRAVARRRSWQIVEW</sequence>
<keyword evidence="3" id="KW-0460">Magnesium</keyword>
<evidence type="ECO:0000256" key="3">
    <source>
        <dbReference type="ARBA" id="ARBA00022842"/>
    </source>
</evidence>
<keyword evidence="2" id="KW-0378">Hydrolase</keyword>
<accession>A0AA48RC35</accession>
<dbReference type="GO" id="GO:0016787">
    <property type="term" value="F:hydrolase activity"/>
    <property type="evidence" value="ECO:0007669"/>
    <property type="project" value="UniProtKB-KW"/>
</dbReference>
<dbReference type="Gene3D" id="1.20.1440.100">
    <property type="entry name" value="SG protein - dephosphorylation function"/>
    <property type="match status" value="1"/>
</dbReference>
<dbReference type="InterPro" id="IPR050582">
    <property type="entry name" value="HAD-like_SerB"/>
</dbReference>
<gene>
    <name evidence="5" type="ORF">AMST5_00806</name>
</gene>
<dbReference type="PANTHER" id="PTHR43344:SF13">
    <property type="entry name" value="PHOSPHATASE RV3661-RELATED"/>
    <property type="match status" value="1"/>
</dbReference>
<dbReference type="InterPro" id="IPR036412">
    <property type="entry name" value="HAD-like_sf"/>
</dbReference>
<feature type="compositionally biased region" description="Basic and acidic residues" evidence="4">
    <location>
        <begin position="28"/>
        <end position="39"/>
    </location>
</feature>
<evidence type="ECO:0008006" key="6">
    <source>
        <dbReference type="Google" id="ProtNLM"/>
    </source>
</evidence>
<evidence type="ECO:0000256" key="2">
    <source>
        <dbReference type="ARBA" id="ARBA00022801"/>
    </source>
</evidence>
<dbReference type="NCBIfam" id="TIGR01488">
    <property type="entry name" value="HAD-SF-IB"/>
    <property type="match status" value="1"/>
</dbReference>
<dbReference type="EMBL" id="OY288114">
    <property type="protein sequence ID" value="CAJ0855149.1"/>
    <property type="molecule type" value="Genomic_DNA"/>
</dbReference>
<evidence type="ECO:0000313" key="5">
    <source>
        <dbReference type="EMBL" id="CAJ0855149.1"/>
    </source>
</evidence>
<reference evidence="5" key="1">
    <citation type="submission" date="2023-07" db="EMBL/GenBank/DDBJ databases">
        <authorList>
            <person name="Pelsma A.J. K."/>
        </authorList>
    </citation>
    <scope>NUCLEOTIDE SEQUENCE</scope>
</reference>
<dbReference type="Gene3D" id="3.40.50.1000">
    <property type="entry name" value="HAD superfamily/HAD-like"/>
    <property type="match status" value="1"/>
</dbReference>
<feature type="region of interest" description="Disordered" evidence="4">
    <location>
        <begin position="18"/>
        <end position="40"/>
    </location>
</feature>